<evidence type="ECO:0000256" key="1">
    <source>
        <dbReference type="SAM" id="MobiDB-lite"/>
    </source>
</evidence>
<evidence type="ECO:0000313" key="9">
    <source>
        <dbReference type="Proteomes" id="UP000045842"/>
    </source>
</evidence>
<dbReference type="Proteomes" id="UP000039021">
    <property type="component" value="Unassembled WGS sequence"/>
</dbReference>
<dbReference type="EMBL" id="CSBK01001139">
    <property type="protein sequence ID" value="COY35266.1"/>
    <property type="molecule type" value="Genomic_DNA"/>
</dbReference>
<evidence type="ECO:0000313" key="5">
    <source>
        <dbReference type="EMBL" id="COW73151.1"/>
    </source>
</evidence>
<evidence type="ECO:0000313" key="6">
    <source>
        <dbReference type="EMBL" id="COY35266.1"/>
    </source>
</evidence>
<dbReference type="Proteomes" id="UP000045842">
    <property type="component" value="Unassembled WGS sequence"/>
</dbReference>
<reference evidence="6" key="1">
    <citation type="submission" date="2015-03" db="EMBL/GenBank/DDBJ databases">
        <authorList>
            <consortium name="Pathogen Informatics"/>
            <person name="Murphy D."/>
        </authorList>
    </citation>
    <scope>NUCLEOTIDE SEQUENCE</scope>
    <source>
        <strain evidence="6">N09902308</strain>
    </source>
</reference>
<protein>
    <submittedName>
        <fullName evidence="3">Uncharacterized protein</fullName>
    </submittedName>
</protein>
<evidence type="ECO:0000313" key="8">
    <source>
        <dbReference type="Proteomes" id="UP000044938"/>
    </source>
</evidence>
<dbReference type="Proteomes" id="UP000046680">
    <property type="component" value="Unassembled WGS sequence"/>
</dbReference>
<dbReference type="EMBL" id="CFOE01000812">
    <property type="protein sequence ID" value="CFE46053.1"/>
    <property type="molecule type" value="Genomic_DNA"/>
</dbReference>
<evidence type="ECO:0000313" key="7">
    <source>
        <dbReference type="Proteomes" id="UP000039021"/>
    </source>
</evidence>
<reference evidence="7 8" key="2">
    <citation type="submission" date="2015-03" db="EMBL/GenBank/DDBJ databases">
        <authorList>
            <consortium name="Pathogen Informatics"/>
        </authorList>
    </citation>
    <scope>NUCLEOTIDE SEQUENCE [LARGE SCALE GENOMIC DNA]</scope>
    <source>
        <strain evidence="3 10">C09601061</strain>
        <strain evidence="4 9">G09801536</strain>
        <strain evidence="2 11">G09901357</strain>
        <strain evidence="5 8">M09401471</strain>
        <strain evidence="7">N09902308</strain>
    </source>
</reference>
<evidence type="ECO:0000313" key="2">
    <source>
        <dbReference type="EMBL" id="CFE46053.1"/>
    </source>
</evidence>
<evidence type="ECO:0000313" key="3">
    <source>
        <dbReference type="EMBL" id="CFR85546.1"/>
    </source>
</evidence>
<evidence type="ECO:0000313" key="4">
    <source>
        <dbReference type="EMBL" id="COV45126.1"/>
    </source>
</evidence>
<evidence type="ECO:0000313" key="10">
    <source>
        <dbReference type="Proteomes" id="UP000046680"/>
    </source>
</evidence>
<dbReference type="Proteomes" id="UP000048289">
    <property type="component" value="Unassembled WGS sequence"/>
</dbReference>
<accession>A0A654U272</accession>
<evidence type="ECO:0000313" key="11">
    <source>
        <dbReference type="Proteomes" id="UP000048289"/>
    </source>
</evidence>
<feature type="compositionally biased region" description="Polar residues" evidence="1">
    <location>
        <begin position="56"/>
        <end position="68"/>
    </location>
</feature>
<sequence>MDAQGDKRLVVYFDRHAWAPDSPGNRQVRPLTQEARFQQCDDLAVHRRDAQRRRSSNYVPTDRTTQTHGPEDGRSRGIGQVQRRRHDVTVRSQLVLAAGLAAE</sequence>
<gene>
    <name evidence="3" type="ORF">ERS007657_02396</name>
    <name evidence="4" type="ORF">ERS007679_01869</name>
    <name evidence="2" type="ORF">ERS007681_03970</name>
    <name evidence="5" type="ORF">ERS007720_03169</name>
    <name evidence="6" type="ORF">ERS007739_02474</name>
</gene>
<dbReference type="EMBL" id="CSAD01000225">
    <property type="protein sequence ID" value="COV45126.1"/>
    <property type="molecule type" value="Genomic_DNA"/>
</dbReference>
<organism evidence="3 10">
    <name type="scientific">Mycobacterium tuberculosis</name>
    <dbReference type="NCBI Taxonomy" id="1773"/>
    <lineage>
        <taxon>Bacteria</taxon>
        <taxon>Bacillati</taxon>
        <taxon>Actinomycetota</taxon>
        <taxon>Actinomycetes</taxon>
        <taxon>Mycobacteriales</taxon>
        <taxon>Mycobacteriaceae</taxon>
        <taxon>Mycobacterium</taxon>
        <taxon>Mycobacterium tuberculosis complex</taxon>
    </lineage>
</organism>
<dbReference type="Proteomes" id="UP000044938">
    <property type="component" value="Unassembled WGS sequence"/>
</dbReference>
<feature type="region of interest" description="Disordered" evidence="1">
    <location>
        <begin position="44"/>
        <end position="86"/>
    </location>
</feature>
<proteinExistence type="predicted"/>
<dbReference type="EMBL" id="CGCX01000915">
    <property type="protein sequence ID" value="CFR85546.1"/>
    <property type="molecule type" value="Genomic_DNA"/>
</dbReference>
<dbReference type="AlphaFoldDB" id="A0A654U272"/>
<dbReference type="EMBL" id="CSAJ01000478">
    <property type="protein sequence ID" value="COW73151.1"/>
    <property type="molecule type" value="Genomic_DNA"/>
</dbReference>
<name>A0A654U272_MYCTX</name>